<dbReference type="PANTHER" id="PTHR22601">
    <property type="entry name" value="ISP4 LIKE PROTEIN"/>
    <property type="match status" value="1"/>
</dbReference>
<dbReference type="InterPro" id="IPR004813">
    <property type="entry name" value="OPT"/>
</dbReference>
<comment type="similarity">
    <text evidence="2">Belongs to the oligopeptide OPT transporter (TC 2.A.67.1) family.</text>
</comment>
<evidence type="ECO:0000256" key="8">
    <source>
        <dbReference type="ARBA" id="ARBA00023136"/>
    </source>
</evidence>
<dbReference type="GO" id="GO:0015031">
    <property type="term" value="P:protein transport"/>
    <property type="evidence" value="ECO:0007669"/>
    <property type="project" value="UniProtKB-KW"/>
</dbReference>
<feature type="transmembrane region" description="Helical" evidence="9">
    <location>
        <begin position="658"/>
        <end position="675"/>
    </location>
</feature>
<keyword evidence="3" id="KW-0813">Transport</keyword>
<feature type="transmembrane region" description="Helical" evidence="9">
    <location>
        <begin position="74"/>
        <end position="93"/>
    </location>
</feature>
<dbReference type="InterPro" id="IPR004648">
    <property type="entry name" value="Oligpept_transpt"/>
</dbReference>
<dbReference type="GO" id="GO:0035673">
    <property type="term" value="F:oligopeptide transmembrane transporter activity"/>
    <property type="evidence" value="ECO:0007669"/>
    <property type="project" value="InterPro"/>
</dbReference>
<dbReference type="EMBL" id="CM018038">
    <property type="protein sequence ID" value="KAA8538210.1"/>
    <property type="molecule type" value="Genomic_DNA"/>
</dbReference>
<feature type="transmembrane region" description="Helical" evidence="9">
    <location>
        <begin position="373"/>
        <end position="396"/>
    </location>
</feature>
<dbReference type="OrthoDB" id="9986677at2759"/>
<keyword evidence="8 9" id="KW-0472">Membrane</keyword>
<keyword evidence="6" id="KW-0653">Protein transport</keyword>
<dbReference type="Proteomes" id="UP000325577">
    <property type="component" value="Linkage Group LG15"/>
</dbReference>
<feature type="transmembrane region" description="Helical" evidence="9">
    <location>
        <begin position="161"/>
        <end position="181"/>
    </location>
</feature>
<dbReference type="GO" id="GO:0016020">
    <property type="term" value="C:membrane"/>
    <property type="evidence" value="ECO:0007669"/>
    <property type="project" value="UniProtKB-SubCell"/>
</dbReference>
<dbReference type="NCBIfam" id="TIGR00727">
    <property type="entry name" value="ISP4_OPT"/>
    <property type="match status" value="1"/>
</dbReference>
<feature type="transmembrane region" description="Helical" evidence="9">
    <location>
        <begin position="47"/>
        <end position="67"/>
    </location>
</feature>
<proteinExistence type="inferred from homology"/>
<dbReference type="Pfam" id="PF03169">
    <property type="entry name" value="OPT"/>
    <property type="match status" value="1"/>
</dbReference>
<evidence type="ECO:0000256" key="5">
    <source>
        <dbReference type="ARBA" id="ARBA00022856"/>
    </source>
</evidence>
<feature type="transmembrane region" description="Helical" evidence="9">
    <location>
        <begin position="454"/>
        <end position="476"/>
    </location>
</feature>
<keyword evidence="5" id="KW-0571">Peptide transport</keyword>
<evidence type="ECO:0000256" key="6">
    <source>
        <dbReference type="ARBA" id="ARBA00022927"/>
    </source>
</evidence>
<evidence type="ECO:0000256" key="9">
    <source>
        <dbReference type="SAM" id="Phobius"/>
    </source>
</evidence>
<feature type="transmembrane region" description="Helical" evidence="9">
    <location>
        <begin position="687"/>
        <end position="708"/>
    </location>
</feature>
<sequence>MGTVEIEAPVSKKLGEDDINEEEQSPIEQVRLTVSTTDDPSIPVWTFRMWVLGLLSCALLSFLNQFFSYRKEPLVITQITVQVAILPVGRFMATVLPTTKFHLPGLGSREFSLNPGPFNIKEHVLISIFANAGSASGSGPAYAVGIVNIIKAFYGRNISFLAAWILIITTQVLGYGWAGILRKYVVEPAHMWWPSTLVQISLFRTLHEKEDEGGENQNRMSRSKFFVIALVCSFCWYLFPGYIFQTLQSISWVCWAFPKSITAHQIGSGFQGLGYGAFTLDWSAVASFLFSPLICPFFAIANVFVGYALIIYLVTPLSYWGLNAYNAKNFPIFSSDLFTAQGQDYNVTAIVNDRFEIDYAQYKKQGKIHMSTFFALTYGFGFATIAATLTHVALFYGREIYDRYRASAKGKEDVHTRLMKNYKDIPSWWFYLLLLVTILISLALCIFLKKDVQLPWWGLLFAAALAFIFTLPISIITATTNQTPGLNIITEYVIGIIYPGRPIANVCFKTYGYMSMAQAISFLNDFKLGHYMKIPPRSMFLVQFIGTIIAGTINLGVAWWLLSSVENICNEDANTTWTCPNDRVFFDASVIWGLVGPRRIFGPLGNYAALNWFFLGGLLGPVIVWLLHRAFPQHSWIPLINLPVLMGATANMPPATSLNYNSWILVGTIFNFFVFRYRKKWWQRYNYILSAALDAGVAFMAVFLYFSLQMEGRKIKWWGTHHPEHCDLAICPTAKGISVEGCPPF</sequence>
<evidence type="ECO:0000313" key="10">
    <source>
        <dbReference type="EMBL" id="KAA8538210.1"/>
    </source>
</evidence>
<evidence type="ECO:0000256" key="7">
    <source>
        <dbReference type="ARBA" id="ARBA00022989"/>
    </source>
</evidence>
<evidence type="ECO:0000256" key="1">
    <source>
        <dbReference type="ARBA" id="ARBA00004141"/>
    </source>
</evidence>
<keyword evidence="7 9" id="KW-1133">Transmembrane helix</keyword>
<name>A0A5J5B6N9_9ASTE</name>
<comment type="subcellular location">
    <subcellularLocation>
        <location evidence="1">Membrane</location>
        <topology evidence="1">Multi-pass membrane protein</topology>
    </subcellularLocation>
</comment>
<feature type="transmembrane region" description="Helical" evidence="9">
    <location>
        <begin position="540"/>
        <end position="562"/>
    </location>
</feature>
<evidence type="ECO:0000256" key="3">
    <source>
        <dbReference type="ARBA" id="ARBA00022448"/>
    </source>
</evidence>
<reference evidence="10 11" key="1">
    <citation type="submission" date="2019-09" db="EMBL/GenBank/DDBJ databases">
        <title>A chromosome-level genome assembly of the Chinese tupelo Nyssa sinensis.</title>
        <authorList>
            <person name="Yang X."/>
            <person name="Kang M."/>
            <person name="Yang Y."/>
            <person name="Xiong H."/>
            <person name="Wang M."/>
            <person name="Zhang Z."/>
            <person name="Wang Z."/>
            <person name="Wu H."/>
            <person name="Ma T."/>
            <person name="Liu J."/>
            <person name="Xi Z."/>
        </authorList>
    </citation>
    <scope>NUCLEOTIDE SEQUENCE [LARGE SCALE GENOMIC DNA]</scope>
    <source>
        <strain evidence="10">J267</strain>
        <tissue evidence="10">Leaf</tissue>
    </source>
</reference>
<organism evidence="10 11">
    <name type="scientific">Nyssa sinensis</name>
    <dbReference type="NCBI Taxonomy" id="561372"/>
    <lineage>
        <taxon>Eukaryota</taxon>
        <taxon>Viridiplantae</taxon>
        <taxon>Streptophyta</taxon>
        <taxon>Embryophyta</taxon>
        <taxon>Tracheophyta</taxon>
        <taxon>Spermatophyta</taxon>
        <taxon>Magnoliopsida</taxon>
        <taxon>eudicotyledons</taxon>
        <taxon>Gunneridae</taxon>
        <taxon>Pentapetalae</taxon>
        <taxon>asterids</taxon>
        <taxon>Cornales</taxon>
        <taxon>Nyssaceae</taxon>
        <taxon>Nyssa</taxon>
    </lineage>
</organism>
<feature type="transmembrane region" description="Helical" evidence="9">
    <location>
        <begin position="288"/>
        <end position="314"/>
    </location>
</feature>
<keyword evidence="4 9" id="KW-0812">Transmembrane</keyword>
<dbReference type="NCBIfam" id="TIGR00728">
    <property type="entry name" value="OPT_sfam"/>
    <property type="match status" value="1"/>
</dbReference>
<evidence type="ECO:0000313" key="11">
    <source>
        <dbReference type="Proteomes" id="UP000325577"/>
    </source>
</evidence>
<dbReference type="AlphaFoldDB" id="A0A5J5B6N9"/>
<feature type="transmembrane region" description="Helical" evidence="9">
    <location>
        <begin position="225"/>
        <end position="243"/>
    </location>
</feature>
<keyword evidence="11" id="KW-1185">Reference proteome</keyword>
<gene>
    <name evidence="10" type="ORF">F0562_027967</name>
</gene>
<accession>A0A5J5B6N9</accession>
<evidence type="ECO:0008006" key="12">
    <source>
        <dbReference type="Google" id="ProtNLM"/>
    </source>
</evidence>
<feature type="transmembrane region" description="Helical" evidence="9">
    <location>
        <begin position="609"/>
        <end position="628"/>
    </location>
</feature>
<evidence type="ECO:0000256" key="2">
    <source>
        <dbReference type="ARBA" id="ARBA00005484"/>
    </source>
</evidence>
<feature type="transmembrane region" description="Helical" evidence="9">
    <location>
        <begin position="428"/>
        <end position="447"/>
    </location>
</feature>
<protein>
    <recommendedName>
        <fullName evidence="12">Oligopeptide transporter 4</fullName>
    </recommendedName>
</protein>
<evidence type="ECO:0000256" key="4">
    <source>
        <dbReference type="ARBA" id="ARBA00022692"/>
    </source>
</evidence>